<protein>
    <submittedName>
        <fullName evidence="6">Protein NLRC3</fullName>
    </submittedName>
</protein>
<dbReference type="InterPro" id="IPR032675">
    <property type="entry name" value="LRR_dom_sf"/>
</dbReference>
<organism evidence="6 7">
    <name type="scientific">Stylophora pistillata</name>
    <name type="common">Smooth cauliflower coral</name>
    <dbReference type="NCBI Taxonomy" id="50429"/>
    <lineage>
        <taxon>Eukaryota</taxon>
        <taxon>Metazoa</taxon>
        <taxon>Cnidaria</taxon>
        <taxon>Anthozoa</taxon>
        <taxon>Hexacorallia</taxon>
        <taxon>Scleractinia</taxon>
        <taxon>Astrocoeniina</taxon>
        <taxon>Pocilloporidae</taxon>
        <taxon>Stylophora</taxon>
    </lineage>
</organism>
<accession>A0A2B4RVH9</accession>
<comment type="caution">
    <text evidence="6">The sequence shown here is derived from an EMBL/GenBank/DDBJ whole genome shotgun (WGS) entry which is preliminary data.</text>
</comment>
<dbReference type="PANTHER" id="PTHR46844:SF1">
    <property type="entry name" value="SLR5058 PROTEIN"/>
    <property type="match status" value="1"/>
</dbReference>
<dbReference type="SUPFAM" id="SSF52047">
    <property type="entry name" value="RNI-like"/>
    <property type="match status" value="3"/>
</dbReference>
<dbReference type="PROSITE" id="PS51450">
    <property type="entry name" value="LRR"/>
    <property type="match status" value="1"/>
</dbReference>
<dbReference type="InterPro" id="IPR041249">
    <property type="entry name" value="HEPN_DZIP3"/>
</dbReference>
<dbReference type="Gene3D" id="3.40.50.300">
    <property type="entry name" value="P-loop containing nucleotide triphosphate hydrolases"/>
    <property type="match status" value="1"/>
</dbReference>
<dbReference type="GO" id="GO:0005524">
    <property type="term" value="F:ATP binding"/>
    <property type="evidence" value="ECO:0007669"/>
    <property type="project" value="UniProtKB-KW"/>
</dbReference>
<evidence type="ECO:0000256" key="3">
    <source>
        <dbReference type="SAM" id="Coils"/>
    </source>
</evidence>
<evidence type="ECO:0000256" key="1">
    <source>
        <dbReference type="ARBA" id="ARBA00022741"/>
    </source>
</evidence>
<dbReference type="InterPro" id="IPR007111">
    <property type="entry name" value="NACHT_NTPase"/>
</dbReference>
<evidence type="ECO:0000259" key="5">
    <source>
        <dbReference type="Pfam" id="PF18738"/>
    </source>
</evidence>
<dbReference type="PANTHER" id="PTHR46844">
    <property type="entry name" value="SLR5058 PROTEIN"/>
    <property type="match status" value="1"/>
</dbReference>
<dbReference type="Pfam" id="PF05729">
    <property type="entry name" value="NACHT"/>
    <property type="match status" value="1"/>
</dbReference>
<dbReference type="InterPro" id="IPR027417">
    <property type="entry name" value="P-loop_NTPase"/>
</dbReference>
<proteinExistence type="predicted"/>
<dbReference type="OrthoDB" id="272549at2759"/>
<keyword evidence="1" id="KW-0547">Nucleotide-binding</keyword>
<dbReference type="SMART" id="SM00368">
    <property type="entry name" value="LRR_RI"/>
    <property type="match status" value="12"/>
</dbReference>
<feature type="domain" description="NACHT" evidence="4">
    <location>
        <begin position="297"/>
        <end position="453"/>
    </location>
</feature>
<dbReference type="EMBL" id="LSMT01000321">
    <property type="protein sequence ID" value="PFX20328.1"/>
    <property type="molecule type" value="Genomic_DNA"/>
</dbReference>
<feature type="domain" description="DZIP3-like HEPN" evidence="5">
    <location>
        <begin position="42"/>
        <end position="186"/>
    </location>
</feature>
<dbReference type="Proteomes" id="UP000225706">
    <property type="component" value="Unassembled WGS sequence"/>
</dbReference>
<keyword evidence="7" id="KW-1185">Reference proteome</keyword>
<evidence type="ECO:0000313" key="6">
    <source>
        <dbReference type="EMBL" id="PFX20328.1"/>
    </source>
</evidence>
<feature type="coiled-coil region" evidence="3">
    <location>
        <begin position="190"/>
        <end position="224"/>
    </location>
</feature>
<sequence length="1326" mass="147882">MASGPPSVSSSKETTNYARLCRVLVEVGSQALRDTLDSIHPPGNLHTVLSRNKPVLQSLRKKRIINPLQWNKLFPAIPTSVTSGNFDITLTVVLLRNICGLTPPATGWDQLPSPGDTSREADISRVKYFRNNIYGHAEQASVDDVTFNKCWLDIRDTLVRLVGTAYGAAIDTLETEWMDPEVEDHYKQLLQQWKKDDDNVKDKLSDMETEIKKVHQEVEDLKATVAPPPRIDPTDLSEEAYFPTEIVEAIRQRYSEEKLQLPPWCKEFNFCLKDLSTFTKEGPSNLLVRISRSKRKALIVGKAGIGKTVHCLKLAYDWAVKQNEFHKCLPETQVLLLLNCCDISSDIWKAIDEQLLPGNIDEESKEKFFAFIRENQFKVMFILDGLDKSPPDLPDMVSQLVETELPQCRYVFTAESAKLAMTDKLKMRHDCQLGIAGFTKEDVKNFINNHFDDQKILAHNLNDAIDKSEFLQKKATGNPIYTALLCLLCKDRKGDIPSSKAQLCMEMVLCAVRRYDFEKGGSSSDEELMVTYKDQLTRIGLIDFNFQRKGDVDFEREEVAFSVKDLPEFGFMSTQSSGCVRRPRLWYAFQNFFAGFYLASQIVSSEIELKAVIADEYYSEGGFFSASNFFRQTEIFVFMSGILELQSEEKALDLVRNICLQINSAARAVNTLASLKTRSILLLALECREDANTRKDNLSSKVTSMLGSNISLEKLSLADVNFHVENTLLDGGIPDPRYFYYRSSVVNSIRAHHVTPFSEVLAANTTVTTLHLIGNRELIDDEGAIALSEALKVNRSLTNLDLSRNAIGSSGIQALSTALKINSTLTTLDLSENKIDFTCVHFLSEALVVNSSLSSLNLKWNGFAGSACPLPEKLRTKWFLIFPNMPSPEELQTFDDQEVVDAYKGPYSLFESLKKNSTLSNLNLGLNDLNSVGAYYLAESLKVNTSLTALDLQENRIGRIGAKCLSAALKMNSSLAFLNVARNDICGPGIEVLSESLEVNSTLTCLDLAHNNIRSSDSEFLAEALSFNDTLTSLNLSRNKIDALGAQSLSKALQFNTTLSTINLEGNPSIGGAGFQFLSECLQSNFTLSSLNLSHNGIEKRGVSELVNALIGNKTLSNLNLSRNNIPWPELAGFLKVNSTLKTLTLCENVMRYSDSEVLFEAIGINKALNELNFSRMSAFEVTAGAILEALKGNTALALLDLSENGHRFGDIAPSIFKGLEHNTTLTRLELYSNRIEDSDCPSISESLKINAGLKYLVLSGNYMTEVGLKSIVEALKHNSTLRYLDISNCNNFHQMRRSWEEEVASRKDFEKFVEGTGMSDLRIVL</sequence>
<gene>
    <name evidence="6" type="primary">Nlrc3</name>
    <name evidence="6" type="ORF">AWC38_SpisGene15225</name>
</gene>
<evidence type="ECO:0000259" key="4">
    <source>
        <dbReference type="Pfam" id="PF05729"/>
    </source>
</evidence>
<dbReference type="Gene3D" id="3.80.10.10">
    <property type="entry name" value="Ribonuclease Inhibitor"/>
    <property type="match status" value="6"/>
</dbReference>
<dbReference type="Pfam" id="PF18738">
    <property type="entry name" value="HEPN_DZIP3"/>
    <property type="match status" value="1"/>
</dbReference>
<evidence type="ECO:0000313" key="7">
    <source>
        <dbReference type="Proteomes" id="UP000225706"/>
    </source>
</evidence>
<dbReference type="Pfam" id="PF13516">
    <property type="entry name" value="LRR_6"/>
    <property type="match status" value="9"/>
</dbReference>
<evidence type="ECO:0000256" key="2">
    <source>
        <dbReference type="ARBA" id="ARBA00022840"/>
    </source>
</evidence>
<reference evidence="7" key="1">
    <citation type="journal article" date="2017" name="bioRxiv">
        <title>Comparative analysis of the genomes of Stylophora pistillata and Acropora digitifera provides evidence for extensive differences between species of corals.</title>
        <authorList>
            <person name="Voolstra C.R."/>
            <person name="Li Y."/>
            <person name="Liew Y.J."/>
            <person name="Baumgarten S."/>
            <person name="Zoccola D."/>
            <person name="Flot J.-F."/>
            <person name="Tambutte S."/>
            <person name="Allemand D."/>
            <person name="Aranda M."/>
        </authorList>
    </citation>
    <scope>NUCLEOTIDE SEQUENCE [LARGE SCALE GENOMIC DNA]</scope>
</reference>
<keyword evidence="3" id="KW-0175">Coiled coil</keyword>
<dbReference type="InterPro" id="IPR001611">
    <property type="entry name" value="Leu-rich_rpt"/>
</dbReference>
<dbReference type="SUPFAM" id="SSF52540">
    <property type="entry name" value="P-loop containing nucleoside triphosphate hydrolases"/>
    <property type="match status" value="1"/>
</dbReference>
<name>A0A2B4RVH9_STYPI</name>
<keyword evidence="2" id="KW-0067">ATP-binding</keyword>